<evidence type="ECO:0000259" key="5">
    <source>
        <dbReference type="Pfam" id="PF11935"/>
    </source>
</evidence>
<dbReference type="OrthoDB" id="331600at2759"/>
<dbReference type="InterPro" id="IPR032460">
    <property type="entry name" value="Symplekin/Pta1_N"/>
</dbReference>
<evidence type="ECO:0000256" key="3">
    <source>
        <dbReference type="ARBA" id="ARBA00023242"/>
    </source>
</evidence>
<keyword evidence="2" id="KW-0507">mRNA processing</keyword>
<keyword evidence="3" id="KW-0539">Nucleus</keyword>
<keyword evidence="8" id="KW-1185">Reference proteome</keyword>
<dbReference type="GO" id="GO:0005847">
    <property type="term" value="C:mRNA cleavage and polyadenylation specificity factor complex"/>
    <property type="evidence" value="ECO:0007669"/>
    <property type="project" value="TreeGrafter"/>
</dbReference>
<sequence length="870" mass="98014">MLVITQTHEEPESVIPSRGNDFNLDDVPLTLKIARPRKLEDEAREVLEKMINYHGSAHISSANLMTCMSGLSNIAKTKAHIFAQSYNCTRNATGKPSSYSCQITRASRDEVSRAMPKLEEMKRKAHKHKREQEALAKAKAHASMKEKKSLSEPSSKRSKLSEESIEVEDPDDDDDDDEDDDDEPDSSKDKGGNNKFISAVDITEKFILERLDPILATEIVLRSMARLPREIPPQFYNTYTPIASAGTEGQIKHVARLLATQFTAKNLGPGVEAEVVKNTKRRIESVIEEEYVSKISKPGKITTVIGGRETSVKPPSSKIGKTKVTLQPSGMSKKSSRTLKLYEITQPLKGRDKETMLISALVRMFKSERHAELGGAGRERIKIITTVVTHGSTDLKNILADYILQDFVVLSEIAFSWLYEEYCLFQGFNRSSSLLSRRIDNYNYVLCYLIKGIISNVPEGKEKKSLFRRIYLESPLISEEAITLLKQYVQLEDNALSGVELMKDLVMIRPTKQLNFLYSLLEFCSHDNPQVMNTATETVIQLHSKPDLAIIIEEYSVMYLQFLQESSPPSMIFSEERGRPIVQETWDEHLIKVCLHLYLSLLSISLQMFHHLATVYVETSGDVKRTILRVLDAPLQNVAMDSPELLELIDKCPQGSETLVTRIIHILTEKASPPPVLVDKNEVIAALPKLIRLNQIVVKEVFSRLLSSNGPLSASDLLIALHTIDCDMKIVIKATALCFAEKSIYTQEVLVIVLQQLMELPTIPLLLMRTVIQSLTAYPKLIGFVMNILQRLIVKQVWRQKTLWDGFVKCCERTVPQSYTKHVQSFTESQRAHVSAAIMEVLYKEDLDSVIKVEASSENDSLLEPAPPGE</sequence>
<feature type="domain" description="Symplekin C-terminal" evidence="6">
    <location>
        <begin position="678"/>
        <end position="821"/>
    </location>
</feature>
<gene>
    <name evidence="7" type="ORF">LSAA_9400</name>
</gene>
<comment type="subcellular location">
    <subcellularLocation>
        <location evidence="1">Nucleus</location>
    </subcellularLocation>
</comment>
<feature type="region of interest" description="Disordered" evidence="4">
    <location>
        <begin position="307"/>
        <end position="331"/>
    </location>
</feature>
<evidence type="ECO:0000256" key="4">
    <source>
        <dbReference type="SAM" id="MobiDB-lite"/>
    </source>
</evidence>
<feature type="compositionally biased region" description="Acidic residues" evidence="4">
    <location>
        <begin position="163"/>
        <end position="184"/>
    </location>
</feature>
<dbReference type="EMBL" id="HG994584">
    <property type="protein sequence ID" value="CAF2957627.1"/>
    <property type="molecule type" value="Genomic_DNA"/>
</dbReference>
<feature type="region of interest" description="Disordered" evidence="4">
    <location>
        <begin position="120"/>
        <end position="194"/>
    </location>
</feature>
<dbReference type="InterPro" id="IPR021850">
    <property type="entry name" value="Symplekin/Pta1"/>
</dbReference>
<dbReference type="PANTHER" id="PTHR15245">
    <property type="entry name" value="SYMPLEKIN-RELATED"/>
    <property type="match status" value="1"/>
</dbReference>
<proteinExistence type="predicted"/>
<dbReference type="Proteomes" id="UP000675881">
    <property type="component" value="Chromosome 5"/>
</dbReference>
<evidence type="ECO:0000256" key="1">
    <source>
        <dbReference type="ARBA" id="ARBA00004123"/>
    </source>
</evidence>
<evidence type="ECO:0000256" key="2">
    <source>
        <dbReference type="ARBA" id="ARBA00022664"/>
    </source>
</evidence>
<accession>A0A7R8H9F1</accession>
<dbReference type="AlphaFoldDB" id="A0A7R8H9F1"/>
<evidence type="ECO:0000313" key="8">
    <source>
        <dbReference type="Proteomes" id="UP000675881"/>
    </source>
</evidence>
<evidence type="ECO:0000259" key="6">
    <source>
        <dbReference type="Pfam" id="PF12295"/>
    </source>
</evidence>
<feature type="domain" description="Symplekin/Pta1 N-terminal" evidence="5">
    <location>
        <begin position="1"/>
        <end position="82"/>
    </location>
</feature>
<dbReference type="Pfam" id="PF11935">
    <property type="entry name" value="SYMPK_PTA1_N"/>
    <property type="match status" value="1"/>
</dbReference>
<dbReference type="GO" id="GO:0006397">
    <property type="term" value="P:mRNA processing"/>
    <property type="evidence" value="ECO:0007669"/>
    <property type="project" value="UniProtKB-KW"/>
</dbReference>
<name>A0A7R8H9F1_LEPSM</name>
<protein>
    <submittedName>
        <fullName evidence="7">SYMPK</fullName>
    </submittedName>
</protein>
<evidence type="ECO:0000313" key="7">
    <source>
        <dbReference type="EMBL" id="CAF2957627.1"/>
    </source>
</evidence>
<reference evidence="7" key="1">
    <citation type="submission" date="2021-02" db="EMBL/GenBank/DDBJ databases">
        <authorList>
            <person name="Bekaert M."/>
        </authorList>
    </citation>
    <scope>NUCLEOTIDE SEQUENCE</scope>
    <source>
        <strain evidence="7">IoA-00</strain>
    </source>
</reference>
<organism evidence="7 8">
    <name type="scientific">Lepeophtheirus salmonis</name>
    <name type="common">Salmon louse</name>
    <name type="synonym">Caligus salmonis</name>
    <dbReference type="NCBI Taxonomy" id="72036"/>
    <lineage>
        <taxon>Eukaryota</taxon>
        <taxon>Metazoa</taxon>
        <taxon>Ecdysozoa</taxon>
        <taxon>Arthropoda</taxon>
        <taxon>Crustacea</taxon>
        <taxon>Multicrustacea</taxon>
        <taxon>Hexanauplia</taxon>
        <taxon>Copepoda</taxon>
        <taxon>Siphonostomatoida</taxon>
        <taxon>Caligidae</taxon>
        <taxon>Lepeophtheirus</taxon>
    </lineage>
</organism>
<dbReference type="Gene3D" id="1.25.10.10">
    <property type="entry name" value="Leucine-rich Repeat Variant"/>
    <property type="match status" value="1"/>
</dbReference>
<dbReference type="Pfam" id="PF12295">
    <property type="entry name" value="Symplekin_C"/>
    <property type="match status" value="1"/>
</dbReference>
<dbReference type="PANTHER" id="PTHR15245:SF20">
    <property type="entry name" value="SYMPLEKIN"/>
    <property type="match status" value="1"/>
</dbReference>
<dbReference type="InterPro" id="IPR022075">
    <property type="entry name" value="Symplekin_C"/>
</dbReference>
<dbReference type="InterPro" id="IPR011989">
    <property type="entry name" value="ARM-like"/>
</dbReference>